<dbReference type="PROSITE" id="PS51371">
    <property type="entry name" value="CBS"/>
    <property type="match status" value="2"/>
</dbReference>
<keyword evidence="9" id="KW-0739">Sodium transport</keyword>
<dbReference type="GO" id="GO:0006814">
    <property type="term" value="P:sodium ion transport"/>
    <property type="evidence" value="ECO:0007669"/>
    <property type="project" value="UniProtKB-KW"/>
</dbReference>
<feature type="domain" description="CBS" evidence="12">
    <location>
        <begin position="405"/>
        <end position="463"/>
    </location>
</feature>
<feature type="transmembrane region" description="Helical" evidence="11">
    <location>
        <begin position="187"/>
        <end position="208"/>
    </location>
</feature>
<keyword evidence="8 11" id="KW-0472">Membrane</keyword>
<dbReference type="AlphaFoldDB" id="A0A1V6C427"/>
<keyword evidence="10" id="KW-0129">CBS domain</keyword>
<dbReference type="Gene3D" id="3.10.580.10">
    <property type="entry name" value="CBS-domain"/>
    <property type="match status" value="1"/>
</dbReference>
<evidence type="ECO:0000256" key="6">
    <source>
        <dbReference type="ARBA" id="ARBA00023053"/>
    </source>
</evidence>
<keyword evidence="2" id="KW-0813">Transport</keyword>
<dbReference type="GO" id="GO:0016020">
    <property type="term" value="C:membrane"/>
    <property type="evidence" value="ECO:0007669"/>
    <property type="project" value="UniProtKB-SubCell"/>
</dbReference>
<evidence type="ECO:0000259" key="12">
    <source>
        <dbReference type="PROSITE" id="PS51371"/>
    </source>
</evidence>
<proteinExistence type="predicted"/>
<evidence type="ECO:0000256" key="8">
    <source>
        <dbReference type="ARBA" id="ARBA00023136"/>
    </source>
</evidence>
<keyword evidence="5 11" id="KW-1133">Transmembrane helix</keyword>
<dbReference type="Pfam" id="PF00571">
    <property type="entry name" value="CBS"/>
    <property type="match status" value="2"/>
</dbReference>
<dbReference type="CDD" id="cd02205">
    <property type="entry name" value="CBS_pair_SF"/>
    <property type="match status" value="1"/>
</dbReference>
<keyword evidence="3" id="KW-0050">Antiport</keyword>
<dbReference type="Gene3D" id="1.20.1530.20">
    <property type="match status" value="1"/>
</dbReference>
<comment type="caution">
    <text evidence="13">The sequence shown here is derived from an EMBL/GenBank/DDBJ whole genome shotgun (WGS) entry which is preliminary data.</text>
</comment>
<feature type="transmembrane region" description="Helical" evidence="11">
    <location>
        <begin position="274"/>
        <end position="295"/>
    </location>
</feature>
<evidence type="ECO:0000256" key="4">
    <source>
        <dbReference type="ARBA" id="ARBA00022692"/>
    </source>
</evidence>
<dbReference type="InterPro" id="IPR006153">
    <property type="entry name" value="Cation/H_exchanger_TM"/>
</dbReference>
<feature type="domain" description="CBS" evidence="12">
    <location>
        <begin position="471"/>
        <end position="529"/>
    </location>
</feature>
<feature type="transmembrane region" description="Helical" evidence="11">
    <location>
        <begin position="364"/>
        <end position="388"/>
    </location>
</feature>
<feature type="transmembrane region" description="Helical" evidence="11">
    <location>
        <begin position="85"/>
        <end position="111"/>
    </location>
</feature>
<evidence type="ECO:0000256" key="2">
    <source>
        <dbReference type="ARBA" id="ARBA00022448"/>
    </source>
</evidence>
<dbReference type="Proteomes" id="UP000485562">
    <property type="component" value="Unassembled WGS sequence"/>
</dbReference>
<name>A0A1V6C427_UNCT6</name>
<feature type="transmembrane region" description="Helical" evidence="11">
    <location>
        <begin position="54"/>
        <end position="73"/>
    </location>
</feature>
<dbReference type="SUPFAM" id="SSF54631">
    <property type="entry name" value="CBS-domain pair"/>
    <property type="match status" value="1"/>
</dbReference>
<dbReference type="InterPro" id="IPR046342">
    <property type="entry name" value="CBS_dom_sf"/>
</dbReference>
<feature type="transmembrane region" description="Helical" evidence="11">
    <location>
        <begin position="117"/>
        <end position="136"/>
    </location>
</feature>
<dbReference type="GO" id="GO:1902600">
    <property type="term" value="P:proton transmembrane transport"/>
    <property type="evidence" value="ECO:0007669"/>
    <property type="project" value="InterPro"/>
</dbReference>
<organism evidence="13">
    <name type="scientific">candidate division TA06 bacterium ADurb.Bin131</name>
    <dbReference type="NCBI Taxonomy" id="1852827"/>
    <lineage>
        <taxon>Bacteria</taxon>
        <taxon>Bacteria division TA06</taxon>
    </lineage>
</organism>
<dbReference type="GO" id="GO:0015297">
    <property type="term" value="F:antiporter activity"/>
    <property type="evidence" value="ECO:0007669"/>
    <property type="project" value="UniProtKB-KW"/>
</dbReference>
<keyword evidence="7" id="KW-0406">Ion transport</keyword>
<feature type="transmembrane region" description="Helical" evidence="11">
    <location>
        <begin position="156"/>
        <end position="181"/>
    </location>
</feature>
<keyword evidence="4 11" id="KW-0812">Transmembrane</keyword>
<evidence type="ECO:0000256" key="7">
    <source>
        <dbReference type="ARBA" id="ARBA00023065"/>
    </source>
</evidence>
<sequence length="529" mass="58976">MIEILGFFLVTFITICFARTIARFLRIPTLVVYIIAGILAGPSGLKLIKDASSLSYFYELGIVLLMFSAGLELKIRHPSGRKESLGLLCTFNMLIPGICGFILGLFIAKYFYLGNQIYIAFYMVTLVSSPASEVIVQMFRELMRKFEFKKKIFSQYLVMSSIIADIVSLFLFTGIVALFTIKNLYGLLKFVIYTIAFLVIVIKALPIFQEKVLKKITGMKTSEDETTTLLMLVVIVVSAGALLNIPAIACAYFAGISLANTQINRRVQNNIDFMASGIFVPIVFIIIGSQVNLTIFRYTENLLLATIIILCLIVIRTLSVYSVSRMWGFSARDASGFGFSTVPQLTGTLAIAVGSFQLGIIPEALFNSIVILSVITTILGSFLSRILLFPGLTIRQERIPLVEDFTHFDIKPFNLLTSICDIAQRLRDTEFSVYPVVDGNNVYKGVIHLEDLKDAIFGNEMACLVISADILDDKYPFIEKDATVKEAMDLFSRPHVYALPVVEIIEGKPIYDGLVFLHDILPEIQYSPK</sequence>
<evidence type="ECO:0000313" key="13">
    <source>
        <dbReference type="EMBL" id="OQB71610.1"/>
    </source>
</evidence>
<feature type="transmembrane region" description="Helical" evidence="11">
    <location>
        <begin position="302"/>
        <end position="323"/>
    </location>
</feature>
<feature type="transmembrane region" description="Helical" evidence="11">
    <location>
        <begin position="6"/>
        <end position="25"/>
    </location>
</feature>
<dbReference type="InterPro" id="IPR000644">
    <property type="entry name" value="CBS_dom"/>
</dbReference>
<evidence type="ECO:0000256" key="3">
    <source>
        <dbReference type="ARBA" id="ARBA00022449"/>
    </source>
</evidence>
<dbReference type="EMBL" id="MWDQ01000153">
    <property type="protein sequence ID" value="OQB71610.1"/>
    <property type="molecule type" value="Genomic_DNA"/>
</dbReference>
<feature type="transmembrane region" description="Helical" evidence="11">
    <location>
        <begin position="229"/>
        <end position="254"/>
    </location>
</feature>
<evidence type="ECO:0000256" key="10">
    <source>
        <dbReference type="PROSITE-ProRule" id="PRU00703"/>
    </source>
</evidence>
<dbReference type="Pfam" id="PF00999">
    <property type="entry name" value="Na_H_Exchanger"/>
    <property type="match status" value="1"/>
</dbReference>
<reference evidence="13" key="1">
    <citation type="submission" date="2017-02" db="EMBL/GenBank/DDBJ databases">
        <title>Delving into the versatile metabolic prowess of the omnipresent phylum Bacteroidetes.</title>
        <authorList>
            <person name="Nobu M.K."/>
            <person name="Mei R."/>
            <person name="Narihiro T."/>
            <person name="Kuroda K."/>
            <person name="Liu W.-T."/>
        </authorList>
    </citation>
    <scope>NUCLEOTIDE SEQUENCE</scope>
    <source>
        <strain evidence="13">ADurb.Bin131</strain>
    </source>
</reference>
<evidence type="ECO:0000256" key="11">
    <source>
        <dbReference type="SAM" id="Phobius"/>
    </source>
</evidence>
<evidence type="ECO:0000256" key="9">
    <source>
        <dbReference type="ARBA" id="ARBA00023201"/>
    </source>
</evidence>
<comment type="subcellular location">
    <subcellularLocation>
        <location evidence="1">Membrane</location>
        <topology evidence="1">Multi-pass membrane protein</topology>
    </subcellularLocation>
</comment>
<evidence type="ECO:0000256" key="5">
    <source>
        <dbReference type="ARBA" id="ARBA00022989"/>
    </source>
</evidence>
<evidence type="ECO:0000256" key="1">
    <source>
        <dbReference type="ARBA" id="ARBA00004141"/>
    </source>
</evidence>
<accession>A0A1V6C427</accession>
<protein>
    <submittedName>
        <fullName evidence="13">Glutathione-regulated potassium-efflux system protein KefC</fullName>
    </submittedName>
</protein>
<keyword evidence="6" id="KW-0915">Sodium</keyword>
<gene>
    <name evidence="13" type="primary">kefC</name>
    <name evidence="13" type="ORF">BWX89_01793</name>
</gene>
<dbReference type="PANTHER" id="PTHR43562:SF3">
    <property type="entry name" value="SODIUM ION_PROTON EXCHANGER (EUROFUNG)"/>
    <property type="match status" value="1"/>
</dbReference>
<dbReference type="PANTHER" id="PTHR43562">
    <property type="entry name" value="NAPA-TYPE SODIUM/HYDROGEN ANTIPORTER"/>
    <property type="match status" value="1"/>
</dbReference>
<dbReference type="InterPro" id="IPR038770">
    <property type="entry name" value="Na+/solute_symporter_sf"/>
</dbReference>
<feature type="transmembrane region" description="Helical" evidence="11">
    <location>
        <begin position="30"/>
        <end position="48"/>
    </location>
</feature>